<proteinExistence type="predicted"/>
<name>A0A5N6LSY3_9ASTR</name>
<evidence type="ECO:0000256" key="1">
    <source>
        <dbReference type="SAM" id="MobiDB-lite"/>
    </source>
</evidence>
<organism evidence="2 3">
    <name type="scientific">Mikania micrantha</name>
    <name type="common">bitter vine</name>
    <dbReference type="NCBI Taxonomy" id="192012"/>
    <lineage>
        <taxon>Eukaryota</taxon>
        <taxon>Viridiplantae</taxon>
        <taxon>Streptophyta</taxon>
        <taxon>Embryophyta</taxon>
        <taxon>Tracheophyta</taxon>
        <taxon>Spermatophyta</taxon>
        <taxon>Magnoliopsida</taxon>
        <taxon>eudicotyledons</taxon>
        <taxon>Gunneridae</taxon>
        <taxon>Pentapetalae</taxon>
        <taxon>asterids</taxon>
        <taxon>campanulids</taxon>
        <taxon>Asterales</taxon>
        <taxon>Asteraceae</taxon>
        <taxon>Asteroideae</taxon>
        <taxon>Heliantheae alliance</taxon>
        <taxon>Eupatorieae</taxon>
        <taxon>Mikania</taxon>
    </lineage>
</organism>
<reference evidence="2 3" key="1">
    <citation type="submission" date="2019-05" db="EMBL/GenBank/DDBJ databases">
        <title>Mikania micrantha, genome provides insights into the molecular mechanism of rapid growth.</title>
        <authorList>
            <person name="Liu B."/>
        </authorList>
    </citation>
    <scope>NUCLEOTIDE SEQUENCE [LARGE SCALE GENOMIC DNA]</scope>
    <source>
        <strain evidence="2">NLD-2019</strain>
        <tissue evidence="2">Leaf</tissue>
    </source>
</reference>
<gene>
    <name evidence="2" type="ORF">E3N88_38071</name>
</gene>
<comment type="caution">
    <text evidence="2">The sequence shown here is derived from an EMBL/GenBank/DDBJ whole genome shotgun (WGS) entry which is preliminary data.</text>
</comment>
<sequence length="360" mass="40673">MMDLLHHSRLFFALNVNPRMYVSTLREFWANAIITTHNDKPISISSVIQLKPVTITPEILNNHLQLHDDDTCVLAFDKTTMQSAFVDVGYVGTFAKVDTLLKAYLPPPYKYLLHTLMVCFSKKSGSFDQASNHVQELFYSLIKNQKYSLSNYIFNDLIANHYEKFNKFLMYPRILSFVLSKLLDQSIIEQGDAVYMKSQTVKVFTSPWPEPQAHLDHEPIAEPQSSAHDPIDVASTQSSPICVKHPSSPHLLSEVDSLRRDTCCAFLVSKLAYLESKLATSENIFVMGQLEIDEMKMQLAKKQEHHSSVAPVAQSNLIGGGGRKREESEHTTEIIELATSEDQEHNLTSTSQDIVLLEDA</sequence>
<accession>A0A5N6LSY3</accession>
<evidence type="ECO:0000313" key="3">
    <source>
        <dbReference type="Proteomes" id="UP000326396"/>
    </source>
</evidence>
<feature type="region of interest" description="Disordered" evidence="1">
    <location>
        <begin position="305"/>
        <end position="331"/>
    </location>
</feature>
<keyword evidence="3" id="KW-1185">Reference proteome</keyword>
<protein>
    <submittedName>
        <fullName evidence="2">Uncharacterized protein</fullName>
    </submittedName>
</protein>
<evidence type="ECO:0000313" key="2">
    <source>
        <dbReference type="EMBL" id="KAD2804694.1"/>
    </source>
</evidence>
<dbReference type="Proteomes" id="UP000326396">
    <property type="component" value="Linkage Group LG8"/>
</dbReference>
<dbReference type="EMBL" id="SZYD01000018">
    <property type="protein sequence ID" value="KAD2804694.1"/>
    <property type="molecule type" value="Genomic_DNA"/>
</dbReference>
<dbReference type="OrthoDB" id="1749170at2759"/>
<dbReference type="AlphaFoldDB" id="A0A5N6LSY3"/>